<reference evidence="2" key="1">
    <citation type="submission" date="2021-06" db="EMBL/GenBank/DDBJ databases">
        <authorList>
            <person name="Kallberg Y."/>
            <person name="Tangrot J."/>
            <person name="Rosling A."/>
        </authorList>
    </citation>
    <scope>NUCLEOTIDE SEQUENCE</scope>
    <source>
        <strain evidence="2">87-6 pot B 2015</strain>
    </source>
</reference>
<dbReference type="Proteomes" id="UP000789375">
    <property type="component" value="Unassembled WGS sequence"/>
</dbReference>
<feature type="compositionally biased region" description="Basic and acidic residues" evidence="1">
    <location>
        <begin position="1"/>
        <end position="13"/>
    </location>
</feature>
<proteinExistence type="predicted"/>
<protein>
    <submittedName>
        <fullName evidence="2">5584_t:CDS:1</fullName>
    </submittedName>
</protein>
<dbReference type="AlphaFoldDB" id="A0A9N8VM49"/>
<organism evidence="2 3">
    <name type="scientific">Funneliformis mosseae</name>
    <name type="common">Endomycorrhizal fungus</name>
    <name type="synonym">Glomus mosseae</name>
    <dbReference type="NCBI Taxonomy" id="27381"/>
    <lineage>
        <taxon>Eukaryota</taxon>
        <taxon>Fungi</taxon>
        <taxon>Fungi incertae sedis</taxon>
        <taxon>Mucoromycota</taxon>
        <taxon>Glomeromycotina</taxon>
        <taxon>Glomeromycetes</taxon>
        <taxon>Glomerales</taxon>
        <taxon>Glomeraceae</taxon>
        <taxon>Funneliformis</taxon>
    </lineage>
</organism>
<dbReference type="EMBL" id="CAJVPP010000203">
    <property type="protein sequence ID" value="CAG8455178.1"/>
    <property type="molecule type" value="Genomic_DNA"/>
</dbReference>
<evidence type="ECO:0000313" key="2">
    <source>
        <dbReference type="EMBL" id="CAG8455178.1"/>
    </source>
</evidence>
<feature type="compositionally biased region" description="Polar residues" evidence="1">
    <location>
        <begin position="20"/>
        <end position="29"/>
    </location>
</feature>
<feature type="region of interest" description="Disordered" evidence="1">
    <location>
        <begin position="1"/>
        <end position="29"/>
    </location>
</feature>
<evidence type="ECO:0000256" key="1">
    <source>
        <dbReference type="SAM" id="MobiDB-lite"/>
    </source>
</evidence>
<comment type="caution">
    <text evidence="2">The sequence shown here is derived from an EMBL/GenBank/DDBJ whole genome shotgun (WGS) entry which is preliminary data.</text>
</comment>
<keyword evidence="3" id="KW-1185">Reference proteome</keyword>
<accession>A0A9N8VM49</accession>
<name>A0A9N8VM49_FUNMO</name>
<evidence type="ECO:0000313" key="3">
    <source>
        <dbReference type="Proteomes" id="UP000789375"/>
    </source>
</evidence>
<gene>
    <name evidence="2" type="ORF">FMOSSE_LOCUS1746</name>
</gene>
<sequence length="455" mass="52654">MSNEEKKEFEFIERPGSPNKRPQGSRPSSRSIKMWVLFEGDEDAEKFVFKDDDFANMDEFSKADLDDFKKVLREHYPFLKSIENKLIALFDESLERLDPRTNLNSLDVGKDSDTTIIVRYPLSRLSIKVNLRFVNNKKEVCKIKHTTGSFNMLQVEAKSKFESLADCKLNDIYFEHQEEEIENAYHFELLVEKFKEEGKNELSLDLKVLIRNRKSFGDWKLEEVLKNIYNYKSSMLELVSDDFNLEDLPQLSPTLSDEKLNTIVEQLKVKESVFDNTNTNEATAREFISVILVNAIYFFKKNIDNTATLMVERQLLGSHGYGPLDFVVMIQKFFLLITEAKPNEPGKGIAQNLAQIDSAYEMLEKRKFGQADIEYESMETMPIIGIVTTGRQWIFIRHTCHAGSRRLEVSKTIECKLTGNNVKDDINVVVSYVIRLLKALVGELEQRKSKRSRMG</sequence>